<dbReference type="GO" id="GO:0016042">
    <property type="term" value="P:lipid catabolic process"/>
    <property type="evidence" value="ECO:0007669"/>
    <property type="project" value="UniProtKB-KW"/>
</dbReference>
<evidence type="ECO:0000313" key="5">
    <source>
        <dbReference type="EMBL" id="GAG67397.1"/>
    </source>
</evidence>
<feature type="domain" description="PNPLA" evidence="4">
    <location>
        <begin position="15"/>
        <end position="204"/>
    </location>
</feature>
<keyword evidence="3" id="KW-0443">Lipid metabolism</keyword>
<sequence>MELEVVAKEKLKVGLALGGGGARGLAHIGVLKVLERENIPIDLITGTSMGAIIGAVYALKKDISAIEKITEKYSKISEFNIDLSFSEKERKDKPFFLKKMSDFLKKGYILNLELTRKYINDGEEPRKVIEELVNNKIFEDTQIPFAVVAADLVKGEKVIIRRGKLFDALLASASIPGMFPPVILDKKILVDGGIVDVVPIEVAQSLGANFVIAVSVSQTIKKRAEFSNAVEILFRSDSITSAELRKLQLSFADVVITPKVGRFHWSDFSKPEQCVREGEIAAQNAILELKKKLKKVKPSWWKRLFY</sequence>
<evidence type="ECO:0000256" key="1">
    <source>
        <dbReference type="ARBA" id="ARBA00022801"/>
    </source>
</evidence>
<dbReference type="PROSITE" id="PS51635">
    <property type="entry name" value="PNPLA"/>
    <property type="match status" value="1"/>
</dbReference>
<reference evidence="5" key="1">
    <citation type="journal article" date="2014" name="Front. Microbiol.">
        <title>High frequency of phylogenetically diverse reductive dehalogenase-homologous genes in deep subseafloor sedimentary metagenomes.</title>
        <authorList>
            <person name="Kawai M."/>
            <person name="Futagami T."/>
            <person name="Toyoda A."/>
            <person name="Takaki Y."/>
            <person name="Nishi S."/>
            <person name="Hori S."/>
            <person name="Arai W."/>
            <person name="Tsubouchi T."/>
            <person name="Morono Y."/>
            <person name="Uchiyama I."/>
            <person name="Ito T."/>
            <person name="Fujiyama A."/>
            <person name="Inagaki F."/>
            <person name="Takami H."/>
        </authorList>
    </citation>
    <scope>NUCLEOTIDE SEQUENCE</scope>
    <source>
        <strain evidence="5">Expedition CK06-06</strain>
    </source>
</reference>
<dbReference type="AlphaFoldDB" id="X1ABT0"/>
<dbReference type="InterPro" id="IPR016035">
    <property type="entry name" value="Acyl_Trfase/lysoPLipase"/>
</dbReference>
<keyword evidence="2" id="KW-0442">Lipid degradation</keyword>
<dbReference type="EMBL" id="BART01000201">
    <property type="protein sequence ID" value="GAG67397.1"/>
    <property type="molecule type" value="Genomic_DNA"/>
</dbReference>
<protein>
    <recommendedName>
        <fullName evidence="4">PNPLA domain-containing protein</fullName>
    </recommendedName>
</protein>
<proteinExistence type="predicted"/>
<accession>X1ABT0</accession>
<evidence type="ECO:0000256" key="3">
    <source>
        <dbReference type="ARBA" id="ARBA00023098"/>
    </source>
</evidence>
<dbReference type="Pfam" id="PF01734">
    <property type="entry name" value="Patatin"/>
    <property type="match status" value="1"/>
</dbReference>
<dbReference type="SUPFAM" id="SSF52151">
    <property type="entry name" value="FabD/lysophospholipase-like"/>
    <property type="match status" value="1"/>
</dbReference>
<comment type="caution">
    <text evidence="5">The sequence shown here is derived from an EMBL/GenBank/DDBJ whole genome shotgun (WGS) entry which is preliminary data.</text>
</comment>
<evidence type="ECO:0000256" key="2">
    <source>
        <dbReference type="ARBA" id="ARBA00022963"/>
    </source>
</evidence>
<dbReference type="PANTHER" id="PTHR14226:SF76">
    <property type="entry name" value="NTE FAMILY PROTEIN RSSA"/>
    <property type="match status" value="1"/>
</dbReference>
<name>X1ABT0_9ZZZZ</name>
<keyword evidence="1" id="KW-0378">Hydrolase</keyword>
<dbReference type="Gene3D" id="3.40.1090.10">
    <property type="entry name" value="Cytosolic phospholipase A2 catalytic domain"/>
    <property type="match status" value="2"/>
</dbReference>
<dbReference type="PANTHER" id="PTHR14226">
    <property type="entry name" value="NEUROPATHY TARGET ESTERASE/SWISS CHEESE D.MELANOGASTER"/>
    <property type="match status" value="1"/>
</dbReference>
<gene>
    <name evidence="5" type="ORF">S01H4_01171</name>
</gene>
<organism evidence="5">
    <name type="scientific">marine sediment metagenome</name>
    <dbReference type="NCBI Taxonomy" id="412755"/>
    <lineage>
        <taxon>unclassified sequences</taxon>
        <taxon>metagenomes</taxon>
        <taxon>ecological metagenomes</taxon>
    </lineage>
</organism>
<dbReference type="InterPro" id="IPR050301">
    <property type="entry name" value="NTE"/>
</dbReference>
<dbReference type="InterPro" id="IPR002641">
    <property type="entry name" value="PNPLA_dom"/>
</dbReference>
<evidence type="ECO:0000259" key="4">
    <source>
        <dbReference type="PROSITE" id="PS51635"/>
    </source>
</evidence>
<dbReference type="GO" id="GO:0016787">
    <property type="term" value="F:hydrolase activity"/>
    <property type="evidence" value="ECO:0007669"/>
    <property type="project" value="UniProtKB-KW"/>
</dbReference>